<gene>
    <name evidence="3" type="primary">LOC103703264</name>
    <name evidence="4" type="synonym">LOC120112368</name>
</gene>
<dbReference type="RefSeq" id="XP_038976669.1">
    <property type="nucleotide sequence ID" value="XM_039120741.1"/>
</dbReference>
<proteinExistence type="predicted"/>
<dbReference type="KEGG" id="pda:103703264"/>
<name>A0A8B8ZZH4_PHODC</name>
<protein>
    <submittedName>
        <fullName evidence="3">Uncharacterized protein LOC103703264</fullName>
    </submittedName>
    <submittedName>
        <fullName evidence="4">Uncharacterized protein LOC120112368</fullName>
    </submittedName>
</protein>
<reference evidence="3 4" key="2">
    <citation type="submission" date="2025-04" db="UniProtKB">
        <authorList>
            <consortium name="RefSeq"/>
        </authorList>
    </citation>
    <scope>IDENTIFICATION</scope>
    <source>
        <tissue evidence="3 4">Young leaves</tissue>
    </source>
</reference>
<sequence length="212" mass="22832">MSAAVVARKAMCSRSTDMAAPPHPQNKTSRPKKTSSRTYAPSTRSGRSRHPRRRRRTTRPPFSTGWTRGMGKQQQLEKPSLAFHTLIQIHTMEGFCLLLVHMLCICNAMKRARGSGGRFLNTKAAPAAVKNATRSSLLQLSGGGEGSLPGSEILLMRNGTTGATGSPTCYNVTTVSSINGGLFQHQDHHLNFSTNLHPLVGGIIKGGGQRNS</sequence>
<feature type="compositionally biased region" description="Basic residues" evidence="1">
    <location>
        <begin position="46"/>
        <end position="58"/>
    </location>
</feature>
<keyword evidence="2" id="KW-1185">Reference proteome</keyword>
<evidence type="ECO:0000313" key="3">
    <source>
        <dbReference type="RefSeq" id="XP_038976669.1"/>
    </source>
</evidence>
<dbReference type="AlphaFoldDB" id="A0A8B8ZZH4"/>
<dbReference type="Proteomes" id="UP000228380">
    <property type="component" value="Chromosome 11"/>
</dbReference>
<dbReference type="GeneID" id="103703264"/>
<accession>A0A8B8ZZH4</accession>
<evidence type="ECO:0000313" key="4">
    <source>
        <dbReference type="RefSeq" id="XP_038987422.1"/>
    </source>
</evidence>
<reference evidence="2" key="1">
    <citation type="journal article" date="2019" name="Nat. Commun.">
        <title>Genome-wide association mapping of date palm fruit traits.</title>
        <authorList>
            <person name="Hazzouri K.M."/>
            <person name="Gros-Balthazard M."/>
            <person name="Flowers J.M."/>
            <person name="Copetti D."/>
            <person name="Lemansour A."/>
            <person name="Lebrun M."/>
            <person name="Masmoudi K."/>
            <person name="Ferrand S."/>
            <person name="Dhar M.I."/>
            <person name="Fresquez Z.A."/>
            <person name="Rosas U."/>
            <person name="Zhang J."/>
            <person name="Talag J."/>
            <person name="Lee S."/>
            <person name="Kudrna D."/>
            <person name="Powell R.F."/>
            <person name="Leitch I.J."/>
            <person name="Krueger R.R."/>
            <person name="Wing R.A."/>
            <person name="Amiri K.M.A."/>
            <person name="Purugganan M.D."/>
        </authorList>
    </citation>
    <scope>NUCLEOTIDE SEQUENCE [LARGE SCALE GENOMIC DNA]</scope>
    <source>
        <strain evidence="2">cv. Khalas</strain>
    </source>
</reference>
<dbReference type="KEGG" id="pda:120112368"/>
<evidence type="ECO:0000256" key="1">
    <source>
        <dbReference type="SAM" id="MobiDB-lite"/>
    </source>
</evidence>
<evidence type="ECO:0000313" key="2">
    <source>
        <dbReference type="Proteomes" id="UP000228380"/>
    </source>
</evidence>
<organism evidence="2 3">
    <name type="scientific">Phoenix dactylifera</name>
    <name type="common">Date palm</name>
    <dbReference type="NCBI Taxonomy" id="42345"/>
    <lineage>
        <taxon>Eukaryota</taxon>
        <taxon>Viridiplantae</taxon>
        <taxon>Streptophyta</taxon>
        <taxon>Embryophyta</taxon>
        <taxon>Tracheophyta</taxon>
        <taxon>Spermatophyta</taxon>
        <taxon>Magnoliopsida</taxon>
        <taxon>Liliopsida</taxon>
        <taxon>Arecaceae</taxon>
        <taxon>Coryphoideae</taxon>
        <taxon>Phoeniceae</taxon>
        <taxon>Phoenix</taxon>
    </lineage>
</organism>
<feature type="region of interest" description="Disordered" evidence="1">
    <location>
        <begin position="9"/>
        <end position="74"/>
    </location>
</feature>
<dbReference type="RefSeq" id="XP_038987422.1">
    <property type="nucleotide sequence ID" value="XM_039131494.1"/>
</dbReference>